<evidence type="ECO:0000256" key="2">
    <source>
        <dbReference type="ARBA" id="ARBA00022649"/>
    </source>
</evidence>
<dbReference type="AlphaFoldDB" id="A0A413VVF2"/>
<sequence length="124" mass="14655">MESTFKEEITDKLAQILESVEVIEERCKSYQNIDDFLQTPWGMTILDACILRLQVIGETIKAIDDKTRQALFIRYPQIPWRKVIGLRNIISHEYANIDYEIIWTVIRKHLPPLKETILLIKEEL</sequence>
<comment type="caution">
    <text evidence="7">The sequence shown here is derived from an EMBL/GenBank/DDBJ whole genome shotgun (WGS) entry which is preliminary data.</text>
</comment>
<dbReference type="GO" id="GO:0016787">
    <property type="term" value="F:hydrolase activity"/>
    <property type="evidence" value="ECO:0007669"/>
    <property type="project" value="UniProtKB-KW"/>
</dbReference>
<reference evidence="7 8" key="1">
    <citation type="submission" date="2018-08" db="EMBL/GenBank/DDBJ databases">
        <title>A genome reference for cultivated species of the human gut microbiota.</title>
        <authorList>
            <person name="Zou Y."/>
            <person name="Xue W."/>
            <person name="Luo G."/>
        </authorList>
    </citation>
    <scope>NUCLEOTIDE SEQUENCE [LARGE SCALE GENOMIC DNA]</scope>
    <source>
        <strain evidence="7 8">AM40-30BH</strain>
    </source>
</reference>
<accession>A0A413VVF2</accession>
<dbReference type="SUPFAM" id="SSF81593">
    <property type="entry name" value="Nucleotidyltransferase substrate binding subunit/domain"/>
    <property type="match status" value="1"/>
</dbReference>
<dbReference type="Gene3D" id="1.20.120.580">
    <property type="entry name" value="bsu32300-like"/>
    <property type="match status" value="1"/>
</dbReference>
<dbReference type="InterPro" id="IPR037038">
    <property type="entry name" value="HepT-like_sf"/>
</dbReference>
<evidence type="ECO:0000313" key="7">
    <source>
        <dbReference type="EMBL" id="RHB37605.1"/>
    </source>
</evidence>
<organism evidence="7 8">
    <name type="scientific">Bacteroides nordii</name>
    <dbReference type="NCBI Taxonomy" id="291645"/>
    <lineage>
        <taxon>Bacteria</taxon>
        <taxon>Pseudomonadati</taxon>
        <taxon>Bacteroidota</taxon>
        <taxon>Bacteroidia</taxon>
        <taxon>Bacteroidales</taxon>
        <taxon>Bacteroidaceae</taxon>
        <taxon>Bacteroides</taxon>
    </lineage>
</organism>
<dbReference type="GO" id="GO:0110001">
    <property type="term" value="C:toxin-antitoxin complex"/>
    <property type="evidence" value="ECO:0007669"/>
    <property type="project" value="InterPro"/>
</dbReference>
<dbReference type="Pfam" id="PF01934">
    <property type="entry name" value="HepT-like"/>
    <property type="match status" value="1"/>
</dbReference>
<evidence type="ECO:0000256" key="5">
    <source>
        <dbReference type="ARBA" id="ARBA00022801"/>
    </source>
</evidence>
<evidence type="ECO:0000313" key="8">
    <source>
        <dbReference type="Proteomes" id="UP000284379"/>
    </source>
</evidence>
<dbReference type="InterPro" id="IPR051813">
    <property type="entry name" value="HepT_RNase_toxin"/>
</dbReference>
<dbReference type="GeneID" id="69500791"/>
<dbReference type="GO" id="GO:0004540">
    <property type="term" value="F:RNA nuclease activity"/>
    <property type="evidence" value="ECO:0007669"/>
    <property type="project" value="InterPro"/>
</dbReference>
<comment type="similarity">
    <text evidence="6">Belongs to the HepT RNase toxin family.</text>
</comment>
<dbReference type="PANTHER" id="PTHR34139:SF1">
    <property type="entry name" value="RNASE MJ1380-RELATED"/>
    <property type="match status" value="1"/>
</dbReference>
<dbReference type="PANTHER" id="PTHR34139">
    <property type="entry name" value="UPF0331 PROTEIN MJ0127"/>
    <property type="match status" value="1"/>
</dbReference>
<keyword evidence="4" id="KW-0547">Nucleotide-binding</keyword>
<evidence type="ECO:0000256" key="6">
    <source>
        <dbReference type="ARBA" id="ARBA00024207"/>
    </source>
</evidence>
<evidence type="ECO:0000256" key="3">
    <source>
        <dbReference type="ARBA" id="ARBA00022722"/>
    </source>
</evidence>
<dbReference type="GO" id="GO:0000166">
    <property type="term" value="F:nucleotide binding"/>
    <property type="evidence" value="ECO:0007669"/>
    <property type="project" value="UniProtKB-KW"/>
</dbReference>
<evidence type="ECO:0000256" key="4">
    <source>
        <dbReference type="ARBA" id="ARBA00022741"/>
    </source>
</evidence>
<keyword evidence="3" id="KW-0540">Nuclease</keyword>
<dbReference type="Proteomes" id="UP000284379">
    <property type="component" value="Unassembled WGS sequence"/>
</dbReference>
<dbReference type="EMBL" id="QSGO01000002">
    <property type="protein sequence ID" value="RHB37605.1"/>
    <property type="molecule type" value="Genomic_DNA"/>
</dbReference>
<name>A0A413VVF2_9BACE</name>
<dbReference type="InterPro" id="IPR008201">
    <property type="entry name" value="HepT-like"/>
</dbReference>
<keyword evidence="5" id="KW-0378">Hydrolase</keyword>
<dbReference type="RefSeq" id="WP_002559307.1">
    <property type="nucleotide sequence ID" value="NZ_BMBN01000010.1"/>
</dbReference>
<keyword evidence="1" id="KW-0597">Phosphoprotein</keyword>
<protein>
    <submittedName>
        <fullName evidence="7">DUF86 domain-containing protein</fullName>
    </submittedName>
</protein>
<evidence type="ECO:0000256" key="1">
    <source>
        <dbReference type="ARBA" id="ARBA00022553"/>
    </source>
</evidence>
<proteinExistence type="inferred from homology"/>
<gene>
    <name evidence="7" type="ORF">DW888_03255</name>
</gene>
<keyword evidence="2" id="KW-1277">Toxin-antitoxin system</keyword>